<proteinExistence type="predicted"/>
<feature type="domain" description="ComEC/Rec2-related protein" evidence="7">
    <location>
        <begin position="229"/>
        <end position="497"/>
    </location>
</feature>
<dbReference type="InterPro" id="IPR025405">
    <property type="entry name" value="DUF4131"/>
</dbReference>
<dbReference type="Pfam" id="PF13567">
    <property type="entry name" value="DUF4131"/>
    <property type="match status" value="1"/>
</dbReference>
<sequence length="673" mass="76429">MFFRQNSVKLSLFLIFGILLGYFLDTSPGIPLWCTIISFILLAIIYYRTGKSHSVSFGILAACTTLCIGFLAVNLAQPKNHADHYSRSTDSGLHLYHLQIQEVLKSNTFSDNYIASVLEVDHRQSDGMILLSSKPDSLGQRLKPDQQIVFYGSYGEINKPLNPHQFSYKSYLNTLGIYHRIQLEPHLFEIRDQSLSTPYGWTFKIRENIIAQLKKAQIGQEELSIIQALLLGQRTDISEDTYTNYVNAGAIHILAVSGLHIGILLLILQYVLAPLKQLKHGQTIQLLVILAILWSYAFLAGLSASIVRAVSMFSFLAYAMFLNRPTNSFNILALSLFFILLIEPMFLFQVGFQMSYSAVFAILWIYPLLQKLWSPNNLILKKTWQLTSVSIAAQLGVLPIALFYFHQFPGLFFISNLAIIPFLGIILGLGILVIILAVTHTLPSFIAALYNEMISFMNLIVGWVGKQESFIFRNISFDLAQVILGYALLASVLVFFSKRSPKRLFISMALVMCFQSYLIYAKYTGQHKEEIIILHQTRNSVLFHRIGNNLSISTTNNIKAESLQEDYNTAERIETVNHVPLKNAYNIQDQQLYILDSTGMYPPKGYQPDLILVTQSPKLNLIRFIDSIKPKQIIADGSNYRSDVLRWQRTCEQKKVPFHYTGEKGAFYFIVND</sequence>
<dbReference type="RefSeq" id="WP_354619265.1">
    <property type="nucleotide sequence ID" value="NZ_JBEWYP010000009.1"/>
</dbReference>
<evidence type="ECO:0000256" key="5">
    <source>
        <dbReference type="ARBA" id="ARBA00023136"/>
    </source>
</evidence>
<dbReference type="NCBIfam" id="TIGR00360">
    <property type="entry name" value="ComEC_N-term"/>
    <property type="match status" value="1"/>
</dbReference>
<evidence type="ECO:0000259" key="8">
    <source>
        <dbReference type="Pfam" id="PF13567"/>
    </source>
</evidence>
<evidence type="ECO:0000313" key="10">
    <source>
        <dbReference type="Proteomes" id="UP001549773"/>
    </source>
</evidence>
<feature type="transmembrane region" description="Helical" evidence="6">
    <location>
        <begin position="417"/>
        <end position="439"/>
    </location>
</feature>
<dbReference type="Pfam" id="PF03772">
    <property type="entry name" value="Competence"/>
    <property type="match status" value="1"/>
</dbReference>
<feature type="transmembrane region" description="Helical" evidence="6">
    <location>
        <begin position="477"/>
        <end position="497"/>
    </location>
</feature>
<keyword evidence="3 6" id="KW-0812">Transmembrane</keyword>
<dbReference type="PANTHER" id="PTHR30619:SF1">
    <property type="entry name" value="RECOMBINATION PROTEIN 2"/>
    <property type="match status" value="1"/>
</dbReference>
<feature type="transmembrane region" description="Helical" evidence="6">
    <location>
        <begin position="445"/>
        <end position="465"/>
    </location>
</feature>
<evidence type="ECO:0000256" key="6">
    <source>
        <dbReference type="SAM" id="Phobius"/>
    </source>
</evidence>
<dbReference type="PANTHER" id="PTHR30619">
    <property type="entry name" value="DNA INTERNALIZATION/COMPETENCE PROTEIN COMEC/REC2"/>
    <property type="match status" value="1"/>
</dbReference>
<keyword evidence="4 6" id="KW-1133">Transmembrane helix</keyword>
<dbReference type="InterPro" id="IPR004477">
    <property type="entry name" value="ComEC_N"/>
</dbReference>
<evidence type="ECO:0000256" key="3">
    <source>
        <dbReference type="ARBA" id="ARBA00022692"/>
    </source>
</evidence>
<evidence type="ECO:0000256" key="2">
    <source>
        <dbReference type="ARBA" id="ARBA00022475"/>
    </source>
</evidence>
<feature type="transmembrane region" description="Helical" evidence="6">
    <location>
        <begin position="327"/>
        <end position="348"/>
    </location>
</feature>
<comment type="caution">
    <text evidence="9">The sequence shown here is derived from an EMBL/GenBank/DDBJ whole genome shotgun (WGS) entry which is preliminary data.</text>
</comment>
<feature type="transmembrane region" description="Helical" evidence="6">
    <location>
        <begin position="30"/>
        <end position="47"/>
    </location>
</feature>
<dbReference type="Proteomes" id="UP001549773">
    <property type="component" value="Unassembled WGS sequence"/>
</dbReference>
<feature type="domain" description="DUF4131" evidence="8">
    <location>
        <begin position="28"/>
        <end position="182"/>
    </location>
</feature>
<feature type="transmembrane region" description="Helical" evidence="6">
    <location>
        <begin position="385"/>
        <end position="405"/>
    </location>
</feature>
<evidence type="ECO:0000256" key="1">
    <source>
        <dbReference type="ARBA" id="ARBA00004651"/>
    </source>
</evidence>
<dbReference type="InterPro" id="IPR052159">
    <property type="entry name" value="Competence_DNA_uptake"/>
</dbReference>
<evidence type="ECO:0000313" key="9">
    <source>
        <dbReference type="EMBL" id="MET7030467.1"/>
    </source>
</evidence>
<feature type="transmembrane region" description="Helical" evidence="6">
    <location>
        <begin position="503"/>
        <end position="520"/>
    </location>
</feature>
<keyword evidence="5 6" id="KW-0472">Membrane</keyword>
<name>A0ABV2TZX6_9FLAO</name>
<feature type="transmembrane region" description="Helical" evidence="6">
    <location>
        <begin position="284"/>
        <end position="307"/>
    </location>
</feature>
<organism evidence="9 10">
    <name type="scientific">Sediminicola luteus</name>
    <dbReference type="NCBI Taxonomy" id="319238"/>
    <lineage>
        <taxon>Bacteria</taxon>
        <taxon>Pseudomonadati</taxon>
        <taxon>Bacteroidota</taxon>
        <taxon>Flavobacteriia</taxon>
        <taxon>Flavobacteriales</taxon>
        <taxon>Flavobacteriaceae</taxon>
        <taxon>Sediminicola</taxon>
    </lineage>
</organism>
<keyword evidence="10" id="KW-1185">Reference proteome</keyword>
<comment type="subcellular location">
    <subcellularLocation>
        <location evidence="1">Cell membrane</location>
        <topology evidence="1">Multi-pass membrane protein</topology>
    </subcellularLocation>
</comment>
<keyword evidence="2" id="KW-1003">Cell membrane</keyword>
<dbReference type="EMBL" id="JBEWYP010000009">
    <property type="protein sequence ID" value="MET7030467.1"/>
    <property type="molecule type" value="Genomic_DNA"/>
</dbReference>
<protein>
    <submittedName>
        <fullName evidence="9">ComEC/Rec2 family competence protein</fullName>
    </submittedName>
</protein>
<feature type="transmembrane region" description="Helical" evidence="6">
    <location>
        <begin position="7"/>
        <end position="24"/>
    </location>
</feature>
<reference evidence="9 10" key="1">
    <citation type="submission" date="2024-07" db="EMBL/GenBank/DDBJ databases">
        <title>The genome sequence of type strain Sediminicola luteus GDMCC 1.2596T.</title>
        <authorList>
            <person name="Liu Y."/>
        </authorList>
    </citation>
    <scope>NUCLEOTIDE SEQUENCE [LARGE SCALE GENOMIC DNA]</scope>
    <source>
        <strain evidence="9 10">GDMCC 1.2596</strain>
    </source>
</reference>
<feature type="transmembrane region" description="Helical" evidence="6">
    <location>
        <begin position="250"/>
        <end position="272"/>
    </location>
</feature>
<gene>
    <name evidence="9" type="ORF">ABXZ32_13750</name>
</gene>
<accession>A0ABV2TZX6</accession>
<evidence type="ECO:0000259" key="7">
    <source>
        <dbReference type="Pfam" id="PF03772"/>
    </source>
</evidence>
<evidence type="ECO:0000256" key="4">
    <source>
        <dbReference type="ARBA" id="ARBA00022989"/>
    </source>
</evidence>
<feature type="transmembrane region" description="Helical" evidence="6">
    <location>
        <begin position="54"/>
        <end position="76"/>
    </location>
</feature>